<protein>
    <submittedName>
        <fullName evidence="2">ArsR family transcriptional regulator</fullName>
    </submittedName>
</protein>
<accession>A0A329QW00</accession>
<keyword evidence="3" id="KW-1185">Reference proteome</keyword>
<dbReference type="InterPro" id="IPR036390">
    <property type="entry name" value="WH_DNA-bd_sf"/>
</dbReference>
<evidence type="ECO:0000259" key="1">
    <source>
        <dbReference type="SMART" id="SM00418"/>
    </source>
</evidence>
<dbReference type="InterPro" id="IPR036388">
    <property type="entry name" value="WH-like_DNA-bd_sf"/>
</dbReference>
<dbReference type="SUPFAM" id="SSF46785">
    <property type="entry name" value="Winged helix' DNA-binding domain"/>
    <property type="match status" value="1"/>
</dbReference>
<evidence type="ECO:0000313" key="2">
    <source>
        <dbReference type="EMBL" id="RAW16331.1"/>
    </source>
</evidence>
<comment type="caution">
    <text evidence="2">The sequence shown here is derived from an EMBL/GenBank/DDBJ whole genome shotgun (WGS) entry which is preliminary data.</text>
</comment>
<organism evidence="2 3">
    <name type="scientific">Phytoactinopolyspora halophila</name>
    <dbReference type="NCBI Taxonomy" id="1981511"/>
    <lineage>
        <taxon>Bacteria</taxon>
        <taxon>Bacillati</taxon>
        <taxon>Actinomycetota</taxon>
        <taxon>Actinomycetes</taxon>
        <taxon>Jiangellales</taxon>
        <taxon>Jiangellaceae</taxon>
        <taxon>Phytoactinopolyspora</taxon>
    </lineage>
</organism>
<dbReference type="CDD" id="cd00090">
    <property type="entry name" value="HTH_ARSR"/>
    <property type="match status" value="1"/>
</dbReference>
<dbReference type="AlphaFoldDB" id="A0A329QW00"/>
<dbReference type="OrthoDB" id="7945987at2"/>
<dbReference type="EMBL" id="QMIG01000004">
    <property type="protein sequence ID" value="RAW16331.1"/>
    <property type="molecule type" value="Genomic_DNA"/>
</dbReference>
<reference evidence="2 3" key="1">
    <citation type="submission" date="2018-06" db="EMBL/GenBank/DDBJ databases">
        <title>Phytoactinopolyspora halophila sp. nov., a novel halophilic actinomycete isolated from a saline soil in China.</title>
        <authorList>
            <person name="Tang S.-K."/>
        </authorList>
    </citation>
    <scope>NUCLEOTIDE SEQUENCE [LARGE SCALE GENOMIC DNA]</scope>
    <source>
        <strain evidence="2 3">YIM 96934</strain>
    </source>
</reference>
<gene>
    <name evidence="2" type="ORF">DPM12_06695</name>
</gene>
<proteinExistence type="predicted"/>
<dbReference type="InterPro" id="IPR001845">
    <property type="entry name" value="HTH_ArsR_DNA-bd_dom"/>
</dbReference>
<dbReference type="Gene3D" id="1.10.10.10">
    <property type="entry name" value="Winged helix-like DNA-binding domain superfamily/Winged helix DNA-binding domain"/>
    <property type="match status" value="1"/>
</dbReference>
<sequence length="210" mass="23273">MDDTPQGPPLDDDERAVRLDALSVRGLAHPIRLKMLGLLRTDGPATATSLARQLGLNTGATSYHLRQLAAYGFIVEDSGRGTTRERWWRAAHRSTYFDRNALTGDETGEAFVRAIGQIYSEKIQRAIDEYATLPPEWRDAGTLSDTMLMLTPDESTRLVSELFEVMARYRRHDPDHPSPAPADATPVTLQLQVFPDASKLADAEPPEETG</sequence>
<dbReference type="GO" id="GO:0003700">
    <property type="term" value="F:DNA-binding transcription factor activity"/>
    <property type="evidence" value="ECO:0007669"/>
    <property type="project" value="InterPro"/>
</dbReference>
<dbReference type="Proteomes" id="UP000250462">
    <property type="component" value="Unassembled WGS sequence"/>
</dbReference>
<evidence type="ECO:0000313" key="3">
    <source>
        <dbReference type="Proteomes" id="UP000250462"/>
    </source>
</evidence>
<dbReference type="SMART" id="SM00418">
    <property type="entry name" value="HTH_ARSR"/>
    <property type="match status" value="1"/>
</dbReference>
<name>A0A329QW00_9ACTN</name>
<dbReference type="RefSeq" id="WP_112257543.1">
    <property type="nucleotide sequence ID" value="NZ_QMIG01000004.1"/>
</dbReference>
<dbReference type="Pfam" id="PF12840">
    <property type="entry name" value="HTH_20"/>
    <property type="match status" value="1"/>
</dbReference>
<dbReference type="InterPro" id="IPR011991">
    <property type="entry name" value="ArsR-like_HTH"/>
</dbReference>
<feature type="domain" description="HTH arsR-type" evidence="1">
    <location>
        <begin position="20"/>
        <end position="116"/>
    </location>
</feature>